<accession>A0A0J8GZ87</accession>
<keyword evidence="1" id="KW-0732">Signal</keyword>
<feature type="chain" id="PRO_5005298874" description="DUF481 domain-containing protein" evidence="1">
    <location>
        <begin position="27"/>
        <end position="252"/>
    </location>
</feature>
<reference evidence="2 3" key="1">
    <citation type="submission" date="2015-04" db="EMBL/GenBank/DDBJ databases">
        <title>Draft Genome Sequence of the Novel Agar-Digesting Marine Bacterium Q1.</title>
        <authorList>
            <person name="Li Y."/>
            <person name="Li D."/>
            <person name="Chen G."/>
            <person name="Du Z."/>
        </authorList>
    </citation>
    <scope>NUCLEOTIDE SEQUENCE [LARGE SCALE GENOMIC DNA]</scope>
    <source>
        <strain evidence="2 3">Q1</strain>
    </source>
</reference>
<dbReference type="Proteomes" id="UP000037600">
    <property type="component" value="Unassembled WGS sequence"/>
</dbReference>
<protein>
    <recommendedName>
        <fullName evidence="4">DUF481 domain-containing protein</fullName>
    </recommendedName>
</protein>
<comment type="caution">
    <text evidence="2">The sequence shown here is derived from an EMBL/GenBank/DDBJ whole genome shotgun (WGS) entry which is preliminary data.</text>
</comment>
<sequence length="252" mass="28420">MSLFMSLNRKILSVIVLLGLSFNSNAIVNTESTIQSLKQPGLNSKVSFEYKGSSGNNQSSKLALDASLAWVGQGHKSVLVFGRDFGKSNSQINLDNSFIYAKHLQQVLDNSYVSIFAQNEKDEFRDIKSRVLIGLGFRSKINQNHIVEISVMNEEIDSTSVLEMDRSSVRLNLMWFMSYELDDNIAFKNTVYYQPNVDSFSDKQAINQAGLDFSINENLNIEFYHKLTHFSLPIGDSTSTDTVYGSKISYKF</sequence>
<organism evidence="2 3">
    <name type="scientific">Catenovulum maritimum</name>
    <dbReference type="NCBI Taxonomy" id="1513271"/>
    <lineage>
        <taxon>Bacteria</taxon>
        <taxon>Pseudomonadati</taxon>
        <taxon>Pseudomonadota</taxon>
        <taxon>Gammaproteobacteria</taxon>
        <taxon>Alteromonadales</taxon>
        <taxon>Alteromonadaceae</taxon>
        <taxon>Catenovulum</taxon>
    </lineage>
</organism>
<dbReference type="OrthoDB" id="5333575at2"/>
<dbReference type="EMBL" id="LAZL01000003">
    <property type="protein sequence ID" value="KMT66544.1"/>
    <property type="molecule type" value="Genomic_DNA"/>
</dbReference>
<feature type="signal peptide" evidence="1">
    <location>
        <begin position="1"/>
        <end position="26"/>
    </location>
</feature>
<evidence type="ECO:0008006" key="4">
    <source>
        <dbReference type="Google" id="ProtNLM"/>
    </source>
</evidence>
<name>A0A0J8GZ87_9ALTE</name>
<gene>
    <name evidence="2" type="ORF">XM47_03140</name>
</gene>
<keyword evidence="3" id="KW-1185">Reference proteome</keyword>
<proteinExistence type="predicted"/>
<evidence type="ECO:0000313" key="3">
    <source>
        <dbReference type="Proteomes" id="UP000037600"/>
    </source>
</evidence>
<evidence type="ECO:0000313" key="2">
    <source>
        <dbReference type="EMBL" id="KMT66544.1"/>
    </source>
</evidence>
<dbReference type="STRING" id="1513271.XM47_03140"/>
<dbReference type="AlphaFoldDB" id="A0A0J8GZ87"/>
<evidence type="ECO:0000256" key="1">
    <source>
        <dbReference type="SAM" id="SignalP"/>
    </source>
</evidence>
<dbReference type="Pfam" id="PF04338">
    <property type="entry name" value="DUF481"/>
    <property type="match status" value="1"/>
</dbReference>
<dbReference type="InterPro" id="IPR007433">
    <property type="entry name" value="DUF481"/>
</dbReference>